<organism evidence="2 3">
    <name type="scientific">Escovopsis weberi</name>
    <dbReference type="NCBI Taxonomy" id="150374"/>
    <lineage>
        <taxon>Eukaryota</taxon>
        <taxon>Fungi</taxon>
        <taxon>Dikarya</taxon>
        <taxon>Ascomycota</taxon>
        <taxon>Pezizomycotina</taxon>
        <taxon>Sordariomycetes</taxon>
        <taxon>Hypocreomycetidae</taxon>
        <taxon>Hypocreales</taxon>
        <taxon>Hypocreaceae</taxon>
        <taxon>Escovopsis</taxon>
    </lineage>
</organism>
<protein>
    <recommendedName>
        <fullName evidence="4">WSC domain-containing protein</fullName>
    </recommendedName>
</protein>
<proteinExistence type="predicted"/>
<feature type="compositionally biased region" description="Acidic residues" evidence="1">
    <location>
        <begin position="176"/>
        <end position="205"/>
    </location>
</feature>
<sequence>MQYALIAVLAAQAVLGHRYTNMTVRGVAANSTRHALQLTVMGDFRLQGCEVAQTVSPDFQEVAATDEMSVDYCAEKCNSEYFGVSDSLAKSSRAVDDAMCNTPCPGNADQVCGGTMRVGQRIKNERRQSSVTGETVGGQGNTAQGMTEEIVKGQPQDQTQSLTGEQARDERRAEEPAEEEEEEEEEEQETEEEEQAQEQVQEEPAQEAQAQAQAEVQEPASPEIEVQAQAEAEEAIFSLYRRFRSARASSNATARARPMASLHALNATAHNASLSAAGAAAEAEACTHGYSNDTRGERVCHDGKGQRKGGKGGEHGRPYGLAVVNGAAVAGASSLLSSIALAIALL</sequence>
<dbReference type="AlphaFoldDB" id="A0A0M8MV29"/>
<evidence type="ECO:0000256" key="1">
    <source>
        <dbReference type="SAM" id="MobiDB-lite"/>
    </source>
</evidence>
<reference evidence="2 3" key="1">
    <citation type="submission" date="2015-07" db="EMBL/GenBank/DDBJ databases">
        <title>The genome of the fungus Escovopsis weberi, a specialized disease agent of ant agriculture.</title>
        <authorList>
            <person name="de Man T.J."/>
            <person name="Stajich J.E."/>
            <person name="Kubicek C.P."/>
            <person name="Chenthamara K."/>
            <person name="Atanasova L."/>
            <person name="Druzhinina I.S."/>
            <person name="Birnbaum S."/>
            <person name="Barribeau S.M."/>
            <person name="Teiling C."/>
            <person name="Suen G."/>
            <person name="Currie C."/>
            <person name="Gerardo N.M."/>
        </authorList>
    </citation>
    <scope>NUCLEOTIDE SEQUENCE [LARGE SCALE GENOMIC DNA]</scope>
</reference>
<accession>A0A0M8MV29</accession>
<comment type="caution">
    <text evidence="2">The sequence shown here is derived from an EMBL/GenBank/DDBJ whole genome shotgun (WGS) entry which is preliminary data.</text>
</comment>
<evidence type="ECO:0000313" key="2">
    <source>
        <dbReference type="EMBL" id="KOS19986.1"/>
    </source>
</evidence>
<dbReference type="STRING" id="150374.A0A0M8MV29"/>
<dbReference type="OrthoDB" id="2019572at2759"/>
<feature type="compositionally biased region" description="Low complexity" evidence="1">
    <location>
        <begin position="206"/>
        <end position="222"/>
    </location>
</feature>
<feature type="compositionally biased region" description="Basic and acidic residues" evidence="1">
    <location>
        <begin position="166"/>
        <end position="175"/>
    </location>
</feature>
<keyword evidence="3" id="KW-1185">Reference proteome</keyword>
<evidence type="ECO:0008006" key="4">
    <source>
        <dbReference type="Google" id="ProtNLM"/>
    </source>
</evidence>
<gene>
    <name evidence="2" type="ORF">ESCO_005602</name>
</gene>
<name>A0A0M8MV29_ESCWE</name>
<feature type="compositionally biased region" description="Polar residues" evidence="1">
    <location>
        <begin position="155"/>
        <end position="164"/>
    </location>
</feature>
<dbReference type="EMBL" id="LGSR01000019">
    <property type="protein sequence ID" value="KOS19986.1"/>
    <property type="molecule type" value="Genomic_DNA"/>
</dbReference>
<feature type="region of interest" description="Disordered" evidence="1">
    <location>
        <begin position="119"/>
        <end position="222"/>
    </location>
</feature>
<evidence type="ECO:0000313" key="3">
    <source>
        <dbReference type="Proteomes" id="UP000053831"/>
    </source>
</evidence>
<dbReference type="Proteomes" id="UP000053831">
    <property type="component" value="Unassembled WGS sequence"/>
</dbReference>